<dbReference type="PRINTS" id="PR00368">
    <property type="entry name" value="FADPNR"/>
</dbReference>
<reference evidence="2 3" key="1">
    <citation type="submission" date="2019-12" db="EMBL/GenBank/DDBJ databases">
        <title>Novel species isolated from a subtropical stream in China.</title>
        <authorList>
            <person name="Lu H."/>
        </authorList>
    </citation>
    <scope>NUCLEOTIDE SEQUENCE [LARGE SCALE GENOMIC DNA]</scope>
    <source>
        <strain evidence="2 3">DS3</strain>
    </source>
</reference>
<dbReference type="InterPro" id="IPR036188">
    <property type="entry name" value="FAD/NAD-bd_sf"/>
</dbReference>
<protein>
    <submittedName>
        <fullName evidence="2">FAD-dependent oxidoreductase</fullName>
    </submittedName>
</protein>
<sequence>MRTILIVGAGFSGVACAIQLLRSAGQQPVRVMLLNRGGRLARGMAYGTQSPQHVLNVVAAKMSVLPDDANHFLHYANARESRVTGDSFVARSVYGDYLEWALHQAHAQSSRTATLDCISGNVCSLQSMAQGRLSATLDDGRCIEADQVVLAIGHLPPPPPALARGALVDCARYVADPWQRGLMSAIDVHEPVLLLGTGLTAVDIALQLLRRHPAQQVHALSRHGLLPRPYAPPSTQSPGVMLQREETTTVRGALRALQQQVAHLQAVGLGWHEALATLRHQTAGIWQSWTASERRRFLRHLRPYWEVHRHQLPPPVQQEVTAALARGALQVTAGRMLDIRDEAERTVLIVQPRSVQTCIALRAARIINCTGSCASPQDAAIPLVRQLLADGMMRADPLGLGVETGADCALLGEDGQPTPGLYYIGPWLRAKFWEATAVPELRQFAASIARACLAS</sequence>
<dbReference type="PANTHER" id="PTHR40254:SF1">
    <property type="entry name" value="BLR0577 PROTEIN"/>
    <property type="match status" value="1"/>
</dbReference>
<dbReference type="InterPro" id="IPR052189">
    <property type="entry name" value="L-asp_N-monooxygenase_NS-form"/>
</dbReference>
<evidence type="ECO:0000313" key="3">
    <source>
        <dbReference type="Proteomes" id="UP000448575"/>
    </source>
</evidence>
<gene>
    <name evidence="2" type="ORF">GTP41_18255</name>
</gene>
<dbReference type="Pfam" id="PF13454">
    <property type="entry name" value="NAD_binding_9"/>
    <property type="match status" value="1"/>
</dbReference>
<name>A0A6N9HL23_9BURK</name>
<accession>A0A6N9HL23</accession>
<evidence type="ECO:0000259" key="1">
    <source>
        <dbReference type="Pfam" id="PF13454"/>
    </source>
</evidence>
<dbReference type="InterPro" id="IPR038732">
    <property type="entry name" value="HpyO/CreE_NAD-binding"/>
</dbReference>
<comment type="caution">
    <text evidence="2">The sequence shown here is derived from an EMBL/GenBank/DDBJ whole genome shotgun (WGS) entry which is preliminary data.</text>
</comment>
<dbReference type="PROSITE" id="PS51257">
    <property type="entry name" value="PROKAR_LIPOPROTEIN"/>
    <property type="match status" value="1"/>
</dbReference>
<dbReference type="Proteomes" id="UP000448575">
    <property type="component" value="Unassembled WGS sequence"/>
</dbReference>
<keyword evidence="3" id="KW-1185">Reference proteome</keyword>
<dbReference type="AlphaFoldDB" id="A0A6N9HL23"/>
<feature type="domain" description="FAD-dependent urate hydroxylase HpyO/Asp monooxygenase CreE-like FAD/NAD(P)-binding" evidence="1">
    <location>
        <begin position="6"/>
        <end position="154"/>
    </location>
</feature>
<dbReference type="Gene3D" id="3.50.50.60">
    <property type="entry name" value="FAD/NAD(P)-binding domain"/>
    <property type="match status" value="1"/>
</dbReference>
<evidence type="ECO:0000313" key="2">
    <source>
        <dbReference type="EMBL" id="MYN04039.1"/>
    </source>
</evidence>
<dbReference type="SUPFAM" id="SSF51905">
    <property type="entry name" value="FAD/NAD(P)-binding domain"/>
    <property type="match status" value="1"/>
</dbReference>
<dbReference type="PANTHER" id="PTHR40254">
    <property type="entry name" value="BLR0577 PROTEIN"/>
    <property type="match status" value="1"/>
</dbReference>
<proteinExistence type="predicted"/>
<organism evidence="2 3">
    <name type="scientific">Pseudoduganella guangdongensis</name>
    <dbReference type="NCBI Taxonomy" id="2692179"/>
    <lineage>
        <taxon>Bacteria</taxon>
        <taxon>Pseudomonadati</taxon>
        <taxon>Pseudomonadota</taxon>
        <taxon>Betaproteobacteria</taxon>
        <taxon>Burkholderiales</taxon>
        <taxon>Oxalobacteraceae</taxon>
        <taxon>Telluria group</taxon>
        <taxon>Pseudoduganella</taxon>
    </lineage>
</organism>
<dbReference type="EMBL" id="WWCJ01000013">
    <property type="protein sequence ID" value="MYN04039.1"/>
    <property type="molecule type" value="Genomic_DNA"/>
</dbReference>
<dbReference type="RefSeq" id="WP_161027006.1">
    <property type="nucleotide sequence ID" value="NZ_WWCJ01000013.1"/>
</dbReference>